<protein>
    <submittedName>
        <fullName evidence="1">BBP7 family outer membrane beta-barrel protein</fullName>
    </submittedName>
</protein>
<dbReference type="EMBL" id="JAGKQQ010000001">
    <property type="protein sequence ID" value="MBP3959941.1"/>
    <property type="molecule type" value="Genomic_DNA"/>
</dbReference>
<dbReference type="Pfam" id="PF07585">
    <property type="entry name" value="BBP7"/>
    <property type="match status" value="1"/>
</dbReference>
<accession>A0ABS5C1S5</accession>
<name>A0ABS5C1S5_9BACT</name>
<organism evidence="1 2">
    <name type="scientific">Gemmata palustris</name>
    <dbReference type="NCBI Taxonomy" id="2822762"/>
    <lineage>
        <taxon>Bacteria</taxon>
        <taxon>Pseudomonadati</taxon>
        <taxon>Planctomycetota</taxon>
        <taxon>Planctomycetia</taxon>
        <taxon>Gemmatales</taxon>
        <taxon>Gemmataceae</taxon>
        <taxon>Gemmata</taxon>
    </lineage>
</organism>
<comment type="caution">
    <text evidence="1">The sequence shown here is derived from an EMBL/GenBank/DDBJ whole genome shotgun (WGS) entry which is preliminary data.</text>
</comment>
<gene>
    <name evidence="1" type="ORF">J8F10_32255</name>
</gene>
<reference evidence="1 2" key="1">
    <citation type="submission" date="2021-04" db="EMBL/GenBank/DDBJ databases">
        <authorList>
            <person name="Ivanova A."/>
        </authorList>
    </citation>
    <scope>NUCLEOTIDE SEQUENCE [LARGE SCALE GENOMIC DNA]</scope>
    <source>
        <strain evidence="1 2">G18</strain>
    </source>
</reference>
<proteinExistence type="predicted"/>
<dbReference type="Proteomes" id="UP000676565">
    <property type="component" value="Unassembled WGS sequence"/>
</dbReference>
<evidence type="ECO:0000313" key="2">
    <source>
        <dbReference type="Proteomes" id="UP000676565"/>
    </source>
</evidence>
<dbReference type="InterPro" id="IPR011446">
    <property type="entry name" value="BBP7"/>
</dbReference>
<sequence length="200" mass="21357">MRTPPLVTQGGNPPAVRFGGSRLNDEMRAGARTEFGVWFDDCHFALQGSYFFLAPARSLDQFGSGLPAQPTGRPFINANTGQLAFELVPGFVTGSASTTGVTGADALVRVPVCCGTGCDTSYRVDVLAGYRYFGLNDQLAVRENLSPGAPFVPGTQITVFDSFRTENRFHGASLGAAFVGRRGGVQRGVDDAPRPRRHEP</sequence>
<evidence type="ECO:0000313" key="1">
    <source>
        <dbReference type="EMBL" id="MBP3959941.1"/>
    </source>
</evidence>
<keyword evidence="2" id="KW-1185">Reference proteome</keyword>